<dbReference type="RefSeq" id="WP_229658921.1">
    <property type="nucleotide sequence ID" value="NZ_BMIS01000007.1"/>
</dbReference>
<gene>
    <name evidence="3" type="ORF">GCM10011401_17340</name>
</gene>
<dbReference type="Proteomes" id="UP000633136">
    <property type="component" value="Unassembled WGS sequence"/>
</dbReference>
<dbReference type="PROSITE" id="PS51186">
    <property type="entry name" value="GNAT"/>
    <property type="match status" value="1"/>
</dbReference>
<protein>
    <recommendedName>
        <fullName evidence="2">N-acetyltransferase domain-containing protein</fullName>
    </recommendedName>
</protein>
<dbReference type="InterPro" id="IPR000182">
    <property type="entry name" value="GNAT_dom"/>
</dbReference>
<feature type="compositionally biased region" description="Basic and acidic residues" evidence="1">
    <location>
        <begin position="71"/>
        <end position="82"/>
    </location>
</feature>
<dbReference type="AlphaFoldDB" id="A0A917ASS2"/>
<name>A0A917ASS2_9MICC</name>
<keyword evidence="4" id="KW-1185">Reference proteome</keyword>
<comment type="caution">
    <text evidence="3">The sequence shown here is derived from an EMBL/GenBank/DDBJ whole genome shotgun (WGS) entry which is preliminary data.</text>
</comment>
<reference evidence="3" key="2">
    <citation type="submission" date="2020-09" db="EMBL/GenBank/DDBJ databases">
        <authorList>
            <person name="Sun Q."/>
            <person name="Zhou Y."/>
        </authorList>
    </citation>
    <scope>NUCLEOTIDE SEQUENCE</scope>
    <source>
        <strain evidence="3">CGMCC 1.15388</strain>
    </source>
</reference>
<evidence type="ECO:0000313" key="4">
    <source>
        <dbReference type="Proteomes" id="UP000633136"/>
    </source>
</evidence>
<proteinExistence type="predicted"/>
<dbReference type="EMBL" id="BMIS01000007">
    <property type="protein sequence ID" value="GGE70653.1"/>
    <property type="molecule type" value="Genomic_DNA"/>
</dbReference>
<evidence type="ECO:0000313" key="3">
    <source>
        <dbReference type="EMBL" id="GGE70653.1"/>
    </source>
</evidence>
<feature type="domain" description="N-acetyltransferase" evidence="2">
    <location>
        <begin position="87"/>
        <end position="234"/>
    </location>
</feature>
<organism evidence="3 4">
    <name type="scientific">Nesterenkonia cremea</name>
    <dbReference type="NCBI Taxonomy" id="1882340"/>
    <lineage>
        <taxon>Bacteria</taxon>
        <taxon>Bacillati</taxon>
        <taxon>Actinomycetota</taxon>
        <taxon>Actinomycetes</taxon>
        <taxon>Micrococcales</taxon>
        <taxon>Micrococcaceae</taxon>
        <taxon>Nesterenkonia</taxon>
    </lineage>
</organism>
<accession>A0A917ASS2</accession>
<reference evidence="3" key="1">
    <citation type="journal article" date="2014" name="Int. J. Syst. Evol. Microbiol.">
        <title>Complete genome sequence of Corynebacterium casei LMG S-19264T (=DSM 44701T), isolated from a smear-ripened cheese.</title>
        <authorList>
            <consortium name="US DOE Joint Genome Institute (JGI-PGF)"/>
            <person name="Walter F."/>
            <person name="Albersmeier A."/>
            <person name="Kalinowski J."/>
            <person name="Ruckert C."/>
        </authorList>
    </citation>
    <scope>NUCLEOTIDE SEQUENCE</scope>
    <source>
        <strain evidence="3">CGMCC 1.15388</strain>
    </source>
</reference>
<evidence type="ECO:0000256" key="1">
    <source>
        <dbReference type="SAM" id="MobiDB-lite"/>
    </source>
</evidence>
<sequence length="252" mass="27654">MASIEVRQRPKGTTYRVVWRTPGGLKKSKTWPTMEKAHRWKSLIEEADGDSTRAAEALAHRSSQAMTVDSVSDHRMERSDGAEQNRFLTRAERRTDIPAIRAINEAAFPSQEEADLVDNLRADDEAWIDGLSIVTTTDDDAPVGHALLSRCQVGDSPALALAPCAVLPEYQHQGYGSAAVRAAIEAARSMEERLIVVLGHPDYYPKFGFVPASRLRVTAPFEVPDDAFMALQLHPGLEAPSGRVQYASAFGI</sequence>
<dbReference type="GO" id="GO:0016747">
    <property type="term" value="F:acyltransferase activity, transferring groups other than amino-acyl groups"/>
    <property type="evidence" value="ECO:0007669"/>
    <property type="project" value="InterPro"/>
</dbReference>
<dbReference type="InterPro" id="IPR016181">
    <property type="entry name" value="Acyl_CoA_acyltransferase"/>
</dbReference>
<evidence type="ECO:0000259" key="2">
    <source>
        <dbReference type="PROSITE" id="PS51186"/>
    </source>
</evidence>
<dbReference type="SUPFAM" id="SSF55729">
    <property type="entry name" value="Acyl-CoA N-acyltransferases (Nat)"/>
    <property type="match status" value="1"/>
</dbReference>
<dbReference type="Pfam" id="PF00583">
    <property type="entry name" value="Acetyltransf_1"/>
    <property type="match status" value="1"/>
</dbReference>
<feature type="region of interest" description="Disordered" evidence="1">
    <location>
        <begin position="59"/>
        <end position="82"/>
    </location>
</feature>
<dbReference type="CDD" id="cd04301">
    <property type="entry name" value="NAT_SF"/>
    <property type="match status" value="1"/>
</dbReference>
<feature type="compositionally biased region" description="Polar residues" evidence="1">
    <location>
        <begin position="61"/>
        <end position="70"/>
    </location>
</feature>
<dbReference type="Gene3D" id="3.40.630.30">
    <property type="match status" value="1"/>
</dbReference>